<reference evidence="11 12" key="1">
    <citation type="journal article" date="2020" name="Int. J. Syst. Evol. Microbiol.">
        <title>Reclassification of Streptomyces castelarensis and Streptomyces sporoclivatus as later heterotypic synonyms of Streptomyces antimycoticus.</title>
        <authorList>
            <person name="Komaki H."/>
            <person name="Tamura T."/>
        </authorList>
    </citation>
    <scope>NUCLEOTIDE SEQUENCE [LARGE SCALE GENOMIC DNA]</scope>
    <source>
        <strain evidence="11 12">NBRC 12839</strain>
    </source>
</reference>
<feature type="region of interest" description="Disordered" evidence="7">
    <location>
        <begin position="359"/>
        <end position="416"/>
    </location>
</feature>
<evidence type="ECO:0000256" key="4">
    <source>
        <dbReference type="ARBA" id="ARBA00023002"/>
    </source>
</evidence>
<dbReference type="SUPFAM" id="SSF56796">
    <property type="entry name" value="Dehydroquinate synthase-like"/>
    <property type="match status" value="1"/>
</dbReference>
<name>A0A4D4KN13_9ACTN</name>
<feature type="transmembrane region" description="Helical" evidence="8">
    <location>
        <begin position="526"/>
        <end position="546"/>
    </location>
</feature>
<gene>
    <name evidence="11" type="ORF">SANT12839_091580</name>
</gene>
<dbReference type="Proteomes" id="UP000299290">
    <property type="component" value="Unassembled WGS sequence"/>
</dbReference>
<keyword evidence="2 8" id="KW-0812">Transmembrane</keyword>
<dbReference type="Gene3D" id="3.40.50.1970">
    <property type="match status" value="1"/>
</dbReference>
<protein>
    <submittedName>
        <fullName evidence="11">Uncharacterized protein</fullName>
    </submittedName>
</protein>
<dbReference type="GO" id="GO:0018506">
    <property type="term" value="F:maleylacetate reductase activity"/>
    <property type="evidence" value="ECO:0007669"/>
    <property type="project" value="InterPro"/>
</dbReference>
<evidence type="ECO:0000256" key="6">
    <source>
        <dbReference type="ARBA" id="ARBA00023136"/>
    </source>
</evidence>
<evidence type="ECO:0000259" key="10">
    <source>
        <dbReference type="Pfam" id="PF25137"/>
    </source>
</evidence>
<evidence type="ECO:0000256" key="3">
    <source>
        <dbReference type="ARBA" id="ARBA00022989"/>
    </source>
</evidence>
<keyword evidence="4" id="KW-0560">Oxidoreductase</keyword>
<dbReference type="Pfam" id="PF25137">
    <property type="entry name" value="ADH_Fe_C"/>
    <property type="match status" value="1"/>
</dbReference>
<dbReference type="InterPro" id="IPR034786">
    <property type="entry name" value="MAR"/>
</dbReference>
<dbReference type="CDD" id="cd08177">
    <property type="entry name" value="MAR"/>
    <property type="match status" value="1"/>
</dbReference>
<feature type="transmembrane region" description="Helical" evidence="8">
    <location>
        <begin position="467"/>
        <end position="488"/>
    </location>
</feature>
<feature type="transmembrane region" description="Helical" evidence="8">
    <location>
        <begin position="495"/>
        <end position="514"/>
    </location>
</feature>
<evidence type="ECO:0000313" key="11">
    <source>
        <dbReference type="EMBL" id="GDY48276.1"/>
    </source>
</evidence>
<keyword evidence="12" id="KW-1185">Reference proteome</keyword>
<feature type="domain" description="Fe-containing alcohol dehydrogenase-like C-terminal" evidence="10">
    <location>
        <begin position="173"/>
        <end position="327"/>
    </location>
</feature>
<dbReference type="GO" id="GO:0046872">
    <property type="term" value="F:metal ion binding"/>
    <property type="evidence" value="ECO:0007669"/>
    <property type="project" value="InterPro"/>
</dbReference>
<dbReference type="RefSeq" id="WP_137969231.1">
    <property type="nucleotide sequence ID" value="NZ_BJHV01000001.1"/>
</dbReference>
<proteinExistence type="predicted"/>
<dbReference type="Pfam" id="PF07681">
    <property type="entry name" value="DoxX"/>
    <property type="match status" value="1"/>
</dbReference>
<dbReference type="InterPro" id="IPR032808">
    <property type="entry name" value="DoxX"/>
</dbReference>
<dbReference type="Pfam" id="PF00465">
    <property type="entry name" value="Fe-ADH"/>
    <property type="match status" value="1"/>
</dbReference>
<dbReference type="InterPro" id="IPR056798">
    <property type="entry name" value="ADH_Fe_C"/>
</dbReference>
<dbReference type="AlphaFoldDB" id="A0A4D4KN13"/>
<dbReference type="PANTHER" id="PTHR11496:SF83">
    <property type="entry name" value="HYDROXYACID-OXOACID TRANSHYDROGENASE, MITOCHONDRIAL"/>
    <property type="match status" value="1"/>
</dbReference>
<comment type="caution">
    <text evidence="11">The sequence shown here is derived from an EMBL/GenBank/DDBJ whole genome shotgun (WGS) entry which is preliminary data.</text>
</comment>
<keyword evidence="3 8" id="KW-1133">Transmembrane helix</keyword>
<keyword evidence="6 8" id="KW-0472">Membrane</keyword>
<dbReference type="EMBL" id="BJHV01000001">
    <property type="protein sequence ID" value="GDY48276.1"/>
    <property type="molecule type" value="Genomic_DNA"/>
</dbReference>
<sequence>MNTATRFIHQSHASRIVFGRGRRHEAAQELRALGVRAPLCVSSPGSAAAVAGVAASLADEALAPAATSDRARMHVPEHLVDEHVRTVAESGADSLVAVGGGSAIGLAKAVALRTGLPIVCLPTTYSGSEMTDVWGITKGGEKRTGRDARVLARVVVYDSELTDSLPRSVSGLSGLNAVAHAVEAVYAPDTSPLVAVTAGEAIAVMTRALRGLDGGWNDRDRDEALYAAWLCGICLDSTTMGLHHRLCHLLGGRFHTPHAATHALVLPFVLRHQEPWLPAAHRELMARSADGGDLCTELLRLARAFGAPSGLGQLGVGLDDLAPIARRLAQGSPPASARTTRRACWPCCARSTRAVSRRRSIPWGPASSAPLRGTDALGHAGPQPFTGDMSPDRQSPSVPGGAMPNPLLMLDPRKPPLTPRNTLDDAALLILRLAVGGLLVIHGFQGLGDPAHRIALSRGFGVPFPEVASWLSILGEIGTSLAVVAGLLTRLSAVLMTILMTTTWLTSSLGKPLIGGAEPGLTHENSLFFATGALVLFITGAGRLSLDARFEAWARSQT</sequence>
<evidence type="ECO:0000313" key="12">
    <source>
        <dbReference type="Proteomes" id="UP000299290"/>
    </source>
</evidence>
<feature type="domain" description="Alcohol dehydrogenase iron-type/glycerol dehydrogenase GldA" evidence="9">
    <location>
        <begin position="14"/>
        <end position="158"/>
    </location>
</feature>
<dbReference type="Gene3D" id="1.20.1090.10">
    <property type="entry name" value="Dehydroquinate synthase-like - alpha domain"/>
    <property type="match status" value="1"/>
</dbReference>
<evidence type="ECO:0000256" key="5">
    <source>
        <dbReference type="ARBA" id="ARBA00023027"/>
    </source>
</evidence>
<dbReference type="GO" id="GO:0016020">
    <property type="term" value="C:membrane"/>
    <property type="evidence" value="ECO:0007669"/>
    <property type="project" value="UniProtKB-SubCell"/>
</dbReference>
<keyword evidence="5" id="KW-0520">NAD</keyword>
<evidence type="ECO:0000256" key="2">
    <source>
        <dbReference type="ARBA" id="ARBA00022692"/>
    </source>
</evidence>
<accession>A0A4D4KN13</accession>
<organism evidence="11 12">
    <name type="scientific">Streptomyces antimycoticus</name>
    <dbReference type="NCBI Taxonomy" id="68175"/>
    <lineage>
        <taxon>Bacteria</taxon>
        <taxon>Bacillati</taxon>
        <taxon>Actinomycetota</taxon>
        <taxon>Actinomycetes</taxon>
        <taxon>Kitasatosporales</taxon>
        <taxon>Streptomycetaceae</taxon>
        <taxon>Streptomyces</taxon>
        <taxon>Streptomyces violaceusniger group</taxon>
    </lineage>
</organism>
<evidence type="ECO:0000256" key="8">
    <source>
        <dbReference type="SAM" id="Phobius"/>
    </source>
</evidence>
<dbReference type="GO" id="GO:0004022">
    <property type="term" value="F:alcohol dehydrogenase (NAD+) activity"/>
    <property type="evidence" value="ECO:0007669"/>
    <property type="project" value="TreeGrafter"/>
</dbReference>
<evidence type="ECO:0000259" key="9">
    <source>
        <dbReference type="Pfam" id="PF00465"/>
    </source>
</evidence>
<comment type="subcellular location">
    <subcellularLocation>
        <location evidence="1">Membrane</location>
        <topology evidence="1">Multi-pass membrane protein</topology>
    </subcellularLocation>
</comment>
<dbReference type="InterPro" id="IPR001670">
    <property type="entry name" value="ADH_Fe/GldA"/>
</dbReference>
<evidence type="ECO:0000256" key="7">
    <source>
        <dbReference type="SAM" id="MobiDB-lite"/>
    </source>
</evidence>
<dbReference type="InterPro" id="IPR039697">
    <property type="entry name" value="Alcohol_dehydrogenase_Fe"/>
</dbReference>
<evidence type="ECO:0000256" key="1">
    <source>
        <dbReference type="ARBA" id="ARBA00004141"/>
    </source>
</evidence>
<dbReference type="PANTHER" id="PTHR11496">
    <property type="entry name" value="ALCOHOL DEHYDROGENASE"/>
    <property type="match status" value="1"/>
</dbReference>